<evidence type="ECO:0000313" key="2">
    <source>
        <dbReference type="Proteomes" id="UP001237011"/>
    </source>
</evidence>
<organism evidence="1 2">
    <name type="scientific">Mycoplasma seminis</name>
    <dbReference type="NCBI Taxonomy" id="512749"/>
    <lineage>
        <taxon>Bacteria</taxon>
        <taxon>Bacillati</taxon>
        <taxon>Mycoplasmatota</taxon>
        <taxon>Mollicutes</taxon>
        <taxon>Mycoplasmataceae</taxon>
        <taxon>Mycoplasma</taxon>
    </lineage>
</organism>
<evidence type="ECO:0000313" key="1">
    <source>
        <dbReference type="EMBL" id="WLP85219.1"/>
    </source>
</evidence>
<reference evidence="1" key="1">
    <citation type="submission" date="2023-08" db="EMBL/GenBank/DDBJ databases">
        <title>Complete genome sequence of Mycoplasma seminis 2200.</title>
        <authorList>
            <person name="Spergser J."/>
        </authorList>
    </citation>
    <scope>NUCLEOTIDE SEQUENCE [LARGE SCALE GENOMIC DNA]</scope>
    <source>
        <strain evidence="1">2200</strain>
    </source>
</reference>
<dbReference type="RefSeq" id="WP_305937656.1">
    <property type="nucleotide sequence ID" value="NZ_CP132191.1"/>
</dbReference>
<dbReference type="Proteomes" id="UP001237011">
    <property type="component" value="Chromosome"/>
</dbReference>
<protein>
    <submittedName>
        <fullName evidence="1">Uncharacterized protein</fullName>
    </submittedName>
</protein>
<name>A0ABY9H9G0_9MOLU</name>
<gene>
    <name evidence="1" type="ORF">Q8852_02765</name>
</gene>
<dbReference type="EMBL" id="CP132191">
    <property type="protein sequence ID" value="WLP85219.1"/>
    <property type="molecule type" value="Genomic_DNA"/>
</dbReference>
<proteinExistence type="predicted"/>
<sequence>MNKYYYIYSLGDDFISINPSFELYASKENQNSNNLGFGKTSFSNKVFQFHCDNCKEIVKNDFLESEKMNWKVFCFDEKDKSKTMETFLYFASDELLSYKKVLNKLKKIYQKFLHQEVKNILVIDNETQATKLSFITPYFNVVNNFWSSFWYENVIGFESELYALKAYEKNYQMWDKKYQHFIDSFDKEYYSWKNGEYLDSVEIKVNEVLKD</sequence>
<keyword evidence="2" id="KW-1185">Reference proteome</keyword>
<accession>A0ABY9H9G0</accession>